<protein>
    <recommendedName>
        <fullName evidence="4">ATP-dependent DNA ligase family profile domain-containing protein</fullName>
    </recommendedName>
</protein>
<dbReference type="InterPro" id="IPR012340">
    <property type="entry name" value="NA-bd_OB-fold"/>
</dbReference>
<dbReference type="Gene3D" id="3.30.470.30">
    <property type="entry name" value="DNA ligase/mRNA capping enzyme"/>
    <property type="match status" value="1"/>
</dbReference>
<name>A0A941IE99_9ACTN</name>
<dbReference type="GO" id="GO:0006310">
    <property type="term" value="P:DNA recombination"/>
    <property type="evidence" value="ECO:0007669"/>
    <property type="project" value="InterPro"/>
</dbReference>
<accession>A0A941IE99</accession>
<dbReference type="EMBL" id="JAGSOH010000002">
    <property type="protein sequence ID" value="MBR7824985.1"/>
    <property type="molecule type" value="Genomic_DNA"/>
</dbReference>
<evidence type="ECO:0000256" key="2">
    <source>
        <dbReference type="ARBA" id="ARBA00022598"/>
    </source>
</evidence>
<dbReference type="RefSeq" id="WP_307844074.1">
    <property type="nucleotide sequence ID" value="NZ_JAGSOH010000002.1"/>
</dbReference>
<evidence type="ECO:0000313" key="5">
    <source>
        <dbReference type="EMBL" id="MBR7824985.1"/>
    </source>
</evidence>
<gene>
    <name evidence="5" type="ORF">KDK95_01615</name>
</gene>
<evidence type="ECO:0000313" key="6">
    <source>
        <dbReference type="Proteomes" id="UP000676325"/>
    </source>
</evidence>
<sequence length="329" mass="36376">MLRLPSEPMLAAPTTSARLPEGWVAEPKWDGFRALLARESGRLPRLVSRRGVELTSSFPEIVRAAESLPDELGDLLLDGELVIWNAGQLDFKLLLQRHGQRRRPIAELAAGHPASYIAFDLLHLVDRDLTAEPYDVRRRGLERVFADYELAANFALCPVSSDPDEIGLWLTAWTEFGIEGLCLKRRDQPYLPGKRGWAKYRVHDSLEVVLGAVTGSLRRPEVLHLGIPGQEHGLRYLGHTVPIGPSAARELAARLAPAAPGHPWQDERPTAAFERSAAHPAILVEPTLVVEVTVGVSTDTRGRWRQPAHLLRPRPDLTAAELLPATAKL</sequence>
<evidence type="ECO:0000259" key="4">
    <source>
        <dbReference type="PROSITE" id="PS50160"/>
    </source>
</evidence>
<dbReference type="GO" id="GO:0006281">
    <property type="term" value="P:DNA repair"/>
    <property type="evidence" value="ECO:0007669"/>
    <property type="project" value="InterPro"/>
</dbReference>
<comment type="catalytic activity">
    <reaction evidence="3">
        <text>ATP + (deoxyribonucleotide)n-3'-hydroxyl + 5'-phospho-(deoxyribonucleotide)m = (deoxyribonucleotide)n+m + AMP + diphosphate.</text>
        <dbReference type="EC" id="6.5.1.1"/>
    </reaction>
</comment>
<dbReference type="SUPFAM" id="SSF56091">
    <property type="entry name" value="DNA ligase/mRNA capping enzyme, catalytic domain"/>
    <property type="match status" value="1"/>
</dbReference>
<evidence type="ECO:0000256" key="1">
    <source>
        <dbReference type="ARBA" id="ARBA00007572"/>
    </source>
</evidence>
<keyword evidence="2" id="KW-0436">Ligase</keyword>
<keyword evidence="6" id="KW-1185">Reference proteome</keyword>
<comment type="similarity">
    <text evidence="1">Belongs to the ATP-dependent DNA ligase family.</text>
</comment>
<dbReference type="InterPro" id="IPR012310">
    <property type="entry name" value="DNA_ligase_ATP-dep_cent"/>
</dbReference>
<reference evidence="5" key="1">
    <citation type="submission" date="2021-04" db="EMBL/GenBank/DDBJ databases">
        <title>Genome based classification of Actinospica acidithermotolerans sp. nov., an actinobacterium isolated from an Indonesian hot spring.</title>
        <authorList>
            <person name="Kusuma A.B."/>
            <person name="Putra K.E."/>
            <person name="Nafisah S."/>
            <person name="Loh J."/>
            <person name="Nouioui I."/>
            <person name="Goodfellow M."/>
        </authorList>
    </citation>
    <scope>NUCLEOTIDE SEQUENCE</scope>
    <source>
        <strain evidence="5">MGRD01-02</strain>
    </source>
</reference>
<proteinExistence type="inferred from homology"/>
<dbReference type="GO" id="GO:0005524">
    <property type="term" value="F:ATP binding"/>
    <property type="evidence" value="ECO:0007669"/>
    <property type="project" value="InterPro"/>
</dbReference>
<comment type="caution">
    <text evidence="5">The sequence shown here is derived from an EMBL/GenBank/DDBJ whole genome shotgun (WGS) entry which is preliminary data.</text>
</comment>
<dbReference type="Gene3D" id="2.40.50.140">
    <property type="entry name" value="Nucleic acid-binding proteins"/>
    <property type="match status" value="1"/>
</dbReference>
<organism evidence="5 6">
    <name type="scientific">Actinospica acidithermotolerans</name>
    <dbReference type="NCBI Taxonomy" id="2828514"/>
    <lineage>
        <taxon>Bacteria</taxon>
        <taxon>Bacillati</taxon>
        <taxon>Actinomycetota</taxon>
        <taxon>Actinomycetes</taxon>
        <taxon>Catenulisporales</taxon>
        <taxon>Actinospicaceae</taxon>
        <taxon>Actinospica</taxon>
    </lineage>
</organism>
<dbReference type="PANTHER" id="PTHR45674">
    <property type="entry name" value="DNA LIGASE 1/3 FAMILY MEMBER"/>
    <property type="match status" value="1"/>
</dbReference>
<dbReference type="InterPro" id="IPR050191">
    <property type="entry name" value="ATP-dep_DNA_ligase"/>
</dbReference>
<dbReference type="Proteomes" id="UP000676325">
    <property type="component" value="Unassembled WGS sequence"/>
</dbReference>
<dbReference type="PROSITE" id="PS50160">
    <property type="entry name" value="DNA_LIGASE_A3"/>
    <property type="match status" value="1"/>
</dbReference>
<dbReference type="PANTHER" id="PTHR45674:SF4">
    <property type="entry name" value="DNA LIGASE 1"/>
    <property type="match status" value="1"/>
</dbReference>
<evidence type="ECO:0000256" key="3">
    <source>
        <dbReference type="ARBA" id="ARBA00034003"/>
    </source>
</evidence>
<dbReference type="GO" id="GO:0003910">
    <property type="term" value="F:DNA ligase (ATP) activity"/>
    <property type="evidence" value="ECO:0007669"/>
    <property type="project" value="UniProtKB-EC"/>
</dbReference>
<dbReference type="AlphaFoldDB" id="A0A941IE99"/>
<feature type="domain" description="ATP-dependent DNA ligase family profile" evidence="4">
    <location>
        <begin position="116"/>
        <end position="201"/>
    </location>
</feature>
<dbReference type="Pfam" id="PF01068">
    <property type="entry name" value="DNA_ligase_A_M"/>
    <property type="match status" value="1"/>
</dbReference>